<reference evidence="1 2" key="1">
    <citation type="submission" date="2021-07" db="EMBL/GenBank/DDBJ databases">
        <authorList>
            <person name="Palmer J.M."/>
        </authorList>
    </citation>
    <scope>NUCLEOTIDE SEQUENCE [LARGE SCALE GENOMIC DNA]</scope>
    <source>
        <strain evidence="1 2">AT_MEX2019</strain>
        <tissue evidence="1">Muscle</tissue>
    </source>
</reference>
<comment type="caution">
    <text evidence="1">The sequence shown here is derived from an EMBL/GenBank/DDBJ whole genome shotgun (WGS) entry which is preliminary data.</text>
</comment>
<dbReference type="Proteomes" id="UP001345963">
    <property type="component" value="Unassembled WGS sequence"/>
</dbReference>
<evidence type="ECO:0000313" key="2">
    <source>
        <dbReference type="Proteomes" id="UP001345963"/>
    </source>
</evidence>
<evidence type="ECO:0000313" key="1">
    <source>
        <dbReference type="EMBL" id="MED6234303.1"/>
    </source>
</evidence>
<sequence length="122" mass="14404">MTPKQMNSEPVLNSKLWMCNLQLNTLTSHIPSGERFYGHMKQRWSQRQVVCLEEFQPKNTAQTVKHGCRSIMMRVCLPVLLVKFFNLTSVINGKRVETTMYKRKPNISNPPYQKFKEMWLNL</sequence>
<protein>
    <submittedName>
        <fullName evidence="1">Uncharacterized protein</fullName>
    </submittedName>
</protein>
<organism evidence="1 2">
    <name type="scientific">Ataeniobius toweri</name>
    <dbReference type="NCBI Taxonomy" id="208326"/>
    <lineage>
        <taxon>Eukaryota</taxon>
        <taxon>Metazoa</taxon>
        <taxon>Chordata</taxon>
        <taxon>Craniata</taxon>
        <taxon>Vertebrata</taxon>
        <taxon>Euteleostomi</taxon>
        <taxon>Actinopterygii</taxon>
        <taxon>Neopterygii</taxon>
        <taxon>Teleostei</taxon>
        <taxon>Neoteleostei</taxon>
        <taxon>Acanthomorphata</taxon>
        <taxon>Ovalentaria</taxon>
        <taxon>Atherinomorphae</taxon>
        <taxon>Cyprinodontiformes</taxon>
        <taxon>Goodeidae</taxon>
        <taxon>Ataeniobius</taxon>
    </lineage>
</organism>
<gene>
    <name evidence="1" type="ORF">ATANTOWER_026546</name>
</gene>
<dbReference type="EMBL" id="JAHUTI010006304">
    <property type="protein sequence ID" value="MED6234303.1"/>
    <property type="molecule type" value="Genomic_DNA"/>
</dbReference>
<keyword evidence="2" id="KW-1185">Reference proteome</keyword>
<accession>A0ABU7A8K4</accession>
<name>A0ABU7A8K4_9TELE</name>
<proteinExistence type="predicted"/>